<keyword evidence="2 6" id="KW-0489">Methyltransferase</keyword>
<dbReference type="GO" id="GO:0008168">
    <property type="term" value="F:methyltransferase activity"/>
    <property type="evidence" value="ECO:0007669"/>
    <property type="project" value="UniProtKB-KW"/>
</dbReference>
<dbReference type="Gene3D" id="3.40.50.150">
    <property type="entry name" value="Vaccinia Virus protein VP39"/>
    <property type="match status" value="1"/>
</dbReference>
<organism evidence="6 7">
    <name type="scientific">Gloeobacter morelensis MG652769</name>
    <dbReference type="NCBI Taxonomy" id="2781736"/>
    <lineage>
        <taxon>Bacteria</taxon>
        <taxon>Bacillati</taxon>
        <taxon>Cyanobacteriota</taxon>
        <taxon>Cyanophyceae</taxon>
        <taxon>Gloeobacterales</taxon>
        <taxon>Gloeobacteraceae</taxon>
        <taxon>Gloeobacter</taxon>
        <taxon>Gloeobacter morelensis</taxon>
    </lineage>
</organism>
<dbReference type="PANTHER" id="PTHR43667:SF1">
    <property type="entry name" value="CYCLOPROPANE-FATTY-ACYL-PHOSPHOLIPID SYNTHASE"/>
    <property type="match status" value="1"/>
</dbReference>
<dbReference type="PIRSF" id="PIRSF003085">
    <property type="entry name" value="CMAS"/>
    <property type="match status" value="1"/>
</dbReference>
<proteinExistence type="inferred from homology"/>
<dbReference type="Proteomes" id="UP001054846">
    <property type="component" value="Chromosome"/>
</dbReference>
<evidence type="ECO:0000256" key="2">
    <source>
        <dbReference type="ARBA" id="ARBA00022603"/>
    </source>
</evidence>
<dbReference type="PANTHER" id="PTHR43667">
    <property type="entry name" value="CYCLOPROPANE-FATTY-ACYL-PHOSPHOLIPID SYNTHASE"/>
    <property type="match status" value="1"/>
</dbReference>
<dbReference type="Pfam" id="PF02353">
    <property type="entry name" value="CMAS"/>
    <property type="match status" value="1"/>
</dbReference>
<dbReference type="EMBL" id="CP063845">
    <property type="protein sequence ID" value="UFP94713.1"/>
    <property type="molecule type" value="Genomic_DNA"/>
</dbReference>
<dbReference type="InterPro" id="IPR050723">
    <property type="entry name" value="CFA/CMAS"/>
</dbReference>
<keyword evidence="7" id="KW-1185">Reference proteome</keyword>
<dbReference type="GO" id="GO:0032259">
    <property type="term" value="P:methylation"/>
    <property type="evidence" value="ECO:0007669"/>
    <property type="project" value="UniProtKB-KW"/>
</dbReference>
<name>A0ABY3PMA5_9CYAN</name>
<dbReference type="RefSeq" id="WP_230841769.1">
    <property type="nucleotide sequence ID" value="NZ_CP063845.1"/>
</dbReference>
<evidence type="ECO:0000256" key="4">
    <source>
        <dbReference type="ARBA" id="ARBA00022691"/>
    </source>
</evidence>
<keyword evidence="5" id="KW-0443">Lipid metabolism</keyword>
<sequence length="296" mass="32902">MSALSGPNRGGSPEAIRHHYDLSNAFYSLWLDESMTYSCALWEAEAPAAPLAVAQQRKLDFHLCAAGAMGAARALDIGCGWGALLRRMREDFGVAQAVGLTLSEAQAEHVRSLGLSGVEVRTESWTAHTPAAAYDAIVSIGAFEHFAQPEQASDQKIEIYRIFFERCCRWLAGSGRLSLQTIAYGTLRPEAASRFIQTEIFPDSELPHLGEIVAACEGLFEIVLLRNDRLDYARTCEVWLARLRARRVEALTLVGEAAVERYERYLKMSSVGFRMGKIGLLRLVLEPIRSRWHRAS</sequence>
<dbReference type="CDD" id="cd02440">
    <property type="entry name" value="AdoMet_MTases"/>
    <property type="match status" value="1"/>
</dbReference>
<keyword evidence="3" id="KW-0808">Transferase</keyword>
<keyword evidence="4" id="KW-0949">S-adenosyl-L-methionine</keyword>
<reference evidence="6 7" key="1">
    <citation type="journal article" date="2021" name="Genome Biol. Evol.">
        <title>Complete Genome Sequencing of a Novel Gloeobacter Species from a Waterfall Cave in Mexico.</title>
        <authorList>
            <person name="Saw J.H."/>
            <person name="Cardona T."/>
            <person name="Montejano G."/>
        </authorList>
    </citation>
    <scope>NUCLEOTIDE SEQUENCE [LARGE SCALE GENOMIC DNA]</scope>
    <source>
        <strain evidence="6">MG652769</strain>
    </source>
</reference>
<gene>
    <name evidence="6" type="ORF">ISF26_00195</name>
</gene>
<dbReference type="InterPro" id="IPR003333">
    <property type="entry name" value="CMAS"/>
</dbReference>
<accession>A0ABY3PMA5</accession>
<evidence type="ECO:0000256" key="1">
    <source>
        <dbReference type="ARBA" id="ARBA00010815"/>
    </source>
</evidence>
<protein>
    <submittedName>
        <fullName evidence="6">Class I SAM-dependent methyltransferase</fullName>
    </submittedName>
</protein>
<evidence type="ECO:0000313" key="6">
    <source>
        <dbReference type="EMBL" id="UFP94713.1"/>
    </source>
</evidence>
<dbReference type="SUPFAM" id="SSF53335">
    <property type="entry name" value="S-adenosyl-L-methionine-dependent methyltransferases"/>
    <property type="match status" value="1"/>
</dbReference>
<comment type="similarity">
    <text evidence="1">Belongs to the CFA/CMAS family.</text>
</comment>
<evidence type="ECO:0000256" key="5">
    <source>
        <dbReference type="ARBA" id="ARBA00023098"/>
    </source>
</evidence>
<evidence type="ECO:0000313" key="7">
    <source>
        <dbReference type="Proteomes" id="UP001054846"/>
    </source>
</evidence>
<evidence type="ECO:0000256" key="3">
    <source>
        <dbReference type="ARBA" id="ARBA00022679"/>
    </source>
</evidence>
<dbReference type="InterPro" id="IPR029063">
    <property type="entry name" value="SAM-dependent_MTases_sf"/>
</dbReference>